<dbReference type="InterPro" id="IPR015424">
    <property type="entry name" value="PyrdxlP-dep_Trfase"/>
</dbReference>
<protein>
    <submittedName>
        <fullName evidence="2">Cysteine desulfurase-like protein</fullName>
    </submittedName>
</protein>
<accession>A0ABQ4I3P5</accession>
<dbReference type="PANTHER" id="PTHR43586:SF21">
    <property type="entry name" value="PYRIDOXAL PHOSPHATE (PLP)-DEPENDENT ASPARTATE AMINOTRANSFERASE SUPERFAMILY"/>
    <property type="match status" value="1"/>
</dbReference>
<dbReference type="Pfam" id="PF00266">
    <property type="entry name" value="Aminotran_5"/>
    <property type="match status" value="1"/>
</dbReference>
<dbReference type="Proteomes" id="UP000647017">
    <property type="component" value="Unassembled WGS sequence"/>
</dbReference>
<dbReference type="InterPro" id="IPR015422">
    <property type="entry name" value="PyrdxlP-dep_Trfase_small"/>
</dbReference>
<dbReference type="PANTHER" id="PTHR43586">
    <property type="entry name" value="CYSTEINE DESULFURASE"/>
    <property type="match status" value="1"/>
</dbReference>
<organism evidence="2 3">
    <name type="scientific">Micromonospora andamanensis</name>
    <dbReference type="NCBI Taxonomy" id="1287068"/>
    <lineage>
        <taxon>Bacteria</taxon>
        <taxon>Bacillati</taxon>
        <taxon>Actinomycetota</taxon>
        <taxon>Actinomycetes</taxon>
        <taxon>Micromonosporales</taxon>
        <taxon>Micromonosporaceae</taxon>
        <taxon>Micromonospora</taxon>
    </lineage>
</organism>
<evidence type="ECO:0000313" key="3">
    <source>
        <dbReference type="Proteomes" id="UP000647017"/>
    </source>
</evidence>
<dbReference type="Gene3D" id="3.90.1150.10">
    <property type="entry name" value="Aspartate Aminotransferase, domain 1"/>
    <property type="match status" value="1"/>
</dbReference>
<dbReference type="InterPro" id="IPR000192">
    <property type="entry name" value="Aminotrans_V_dom"/>
</dbReference>
<proteinExistence type="predicted"/>
<name>A0ABQ4I3P5_9ACTN</name>
<reference evidence="2 3" key="1">
    <citation type="submission" date="2021-01" db="EMBL/GenBank/DDBJ databases">
        <title>Whole genome shotgun sequence of Verrucosispora andamanensis NBRC 109075.</title>
        <authorList>
            <person name="Komaki H."/>
            <person name="Tamura T."/>
        </authorList>
    </citation>
    <scope>NUCLEOTIDE SEQUENCE [LARGE SCALE GENOMIC DNA]</scope>
    <source>
        <strain evidence="2 3">NBRC 109075</strain>
    </source>
</reference>
<sequence>MSDLLDNGVDLPERFPGLDDPGPDGLLAVHADAPGGTHVTESVIAAMAAYQRHGNANPNRVYPASVGSADMLATTRGAFGRFVDADPAGVVFGPNATTLTWRFARALEARLRPGDGIVCTQLDHEANVAPWLAVAERTGAEVRFVTLDPETFELDLSSLERAVDGRTRVIAFTRVSNLLGTVVPAAPFVEAARSCGAVTYADAVAAAAHFPLRQRAEGIDVQVCSAYKFFGPHMGVMSARPELLDALSPDRVRPAPTSGPRRWEAGMPPLEAVAGLAAALHYLDRLGFDRIAQLERVLTEQALERLAELPRIRLFGKRTAAGREPTFALRVDGVSPAEVATQLAAEGVYVSSGTNYAIETLNALGLSTTEGVVRAGFVHYHRPAEVDRTLAALGRIAEGS</sequence>
<feature type="domain" description="Aminotransferase class V" evidence="1">
    <location>
        <begin position="32"/>
        <end position="388"/>
    </location>
</feature>
<comment type="caution">
    <text evidence="2">The sequence shown here is derived from an EMBL/GenBank/DDBJ whole genome shotgun (WGS) entry which is preliminary data.</text>
</comment>
<evidence type="ECO:0000259" key="1">
    <source>
        <dbReference type="Pfam" id="PF00266"/>
    </source>
</evidence>
<dbReference type="InterPro" id="IPR015421">
    <property type="entry name" value="PyrdxlP-dep_Trfase_major"/>
</dbReference>
<keyword evidence="3" id="KW-1185">Reference proteome</keyword>
<evidence type="ECO:0000313" key="2">
    <source>
        <dbReference type="EMBL" id="GIJ12512.1"/>
    </source>
</evidence>
<dbReference type="EMBL" id="BOOZ01000054">
    <property type="protein sequence ID" value="GIJ12512.1"/>
    <property type="molecule type" value="Genomic_DNA"/>
</dbReference>
<dbReference type="Gene3D" id="3.40.640.10">
    <property type="entry name" value="Type I PLP-dependent aspartate aminotransferase-like (Major domain)"/>
    <property type="match status" value="1"/>
</dbReference>
<dbReference type="RefSeq" id="WP_204014120.1">
    <property type="nucleotide sequence ID" value="NZ_BOOZ01000054.1"/>
</dbReference>
<gene>
    <name evidence="2" type="ORF">Van01_57260</name>
</gene>
<dbReference type="SUPFAM" id="SSF53383">
    <property type="entry name" value="PLP-dependent transferases"/>
    <property type="match status" value="1"/>
</dbReference>